<keyword evidence="5" id="KW-0547">Nucleotide-binding</keyword>
<dbReference type="RefSeq" id="YP_009194250.1">
    <property type="nucleotide sequence ID" value="NC_028750.1"/>
</dbReference>
<dbReference type="GO" id="GO:0003677">
    <property type="term" value="F:DNA binding"/>
    <property type="evidence" value="ECO:0007669"/>
    <property type="project" value="UniProtKB-KW"/>
</dbReference>
<evidence type="ECO:0000256" key="3">
    <source>
        <dbReference type="ARBA" id="ARBA00011080"/>
    </source>
</evidence>
<evidence type="ECO:0000256" key="2">
    <source>
        <dbReference type="ARBA" id="ARBA00001946"/>
    </source>
</evidence>
<dbReference type="InterPro" id="IPR001241">
    <property type="entry name" value="Topo_IIA"/>
</dbReference>
<evidence type="ECO:0000259" key="13">
    <source>
        <dbReference type="Pfam" id="PF02518"/>
    </source>
</evidence>
<dbReference type="Gene3D" id="3.40.50.670">
    <property type="match status" value="1"/>
</dbReference>
<comment type="catalytic activity">
    <reaction evidence="1">
        <text>ATP-dependent breakage, passage and rejoining of double-stranded DNA.</text>
        <dbReference type="EC" id="5.6.2.2"/>
    </reaction>
</comment>
<keyword evidence="6" id="KW-0067">ATP-binding</keyword>
<evidence type="ECO:0000256" key="9">
    <source>
        <dbReference type="ARBA" id="ARBA00023235"/>
    </source>
</evidence>
<dbReference type="Pfam" id="PF00204">
    <property type="entry name" value="DNA_gyraseB"/>
    <property type="match status" value="1"/>
</dbReference>
<evidence type="ECO:0000256" key="8">
    <source>
        <dbReference type="ARBA" id="ARBA00023125"/>
    </source>
</evidence>
<dbReference type="InterPro" id="IPR006171">
    <property type="entry name" value="TOPRIM_dom"/>
</dbReference>
<dbReference type="SUPFAM" id="SSF54211">
    <property type="entry name" value="Ribosomal protein S5 domain 2-like"/>
    <property type="match status" value="1"/>
</dbReference>
<keyword evidence="8" id="KW-0238">DNA-binding</keyword>
<dbReference type="GeneID" id="26613188"/>
<dbReference type="KEGG" id="vg:26613188"/>
<dbReference type="Pfam" id="PF16898">
    <property type="entry name" value="TOPRIM_C"/>
    <property type="match status" value="1"/>
</dbReference>
<comment type="cofactor">
    <cofactor evidence="2">
        <name>Mg(2+)</name>
        <dbReference type="ChEBI" id="CHEBI:18420"/>
    </cofactor>
</comment>
<dbReference type="SMART" id="SM00433">
    <property type="entry name" value="TOP2c"/>
    <property type="match status" value="1"/>
</dbReference>
<dbReference type="InterPro" id="IPR020568">
    <property type="entry name" value="Ribosomal_Su5_D2-typ_SF"/>
</dbReference>
<evidence type="ECO:0000313" key="15">
    <source>
        <dbReference type="EMBL" id="AKU44310.1"/>
    </source>
</evidence>
<dbReference type="InterPro" id="IPR050634">
    <property type="entry name" value="DNA_Topoisomerase_II"/>
</dbReference>
<accession>A0A0K1LQ88</accession>
<evidence type="ECO:0000256" key="4">
    <source>
        <dbReference type="ARBA" id="ARBA00012895"/>
    </source>
</evidence>
<evidence type="ECO:0000259" key="11">
    <source>
        <dbReference type="Pfam" id="PF00204"/>
    </source>
</evidence>
<dbReference type="InterPro" id="IPR031660">
    <property type="entry name" value="TOPRIM_C"/>
</dbReference>
<dbReference type="Gene3D" id="3.30.230.10">
    <property type="match status" value="1"/>
</dbReference>
<feature type="domain" description="DNA topoisomerase type IIA subunit B" evidence="11">
    <location>
        <begin position="273"/>
        <end position="402"/>
    </location>
</feature>
<dbReference type="GO" id="GO:0003918">
    <property type="term" value="F:DNA topoisomerase type II (double strand cut, ATP-hydrolyzing) activity"/>
    <property type="evidence" value="ECO:0007669"/>
    <property type="project" value="UniProtKB-EC"/>
</dbReference>
<evidence type="ECO:0000259" key="14">
    <source>
        <dbReference type="Pfam" id="PF16898"/>
    </source>
</evidence>
<dbReference type="InterPro" id="IPR013759">
    <property type="entry name" value="Topo_IIA_B_C"/>
</dbReference>
<evidence type="ECO:0000259" key="12">
    <source>
        <dbReference type="Pfam" id="PF01751"/>
    </source>
</evidence>
<dbReference type="Pfam" id="PF01751">
    <property type="entry name" value="Toprim"/>
    <property type="match status" value="1"/>
</dbReference>
<dbReference type="PANTHER" id="PTHR10169:SF38">
    <property type="entry name" value="DNA TOPOISOMERASE 2"/>
    <property type="match status" value="1"/>
</dbReference>
<feature type="domain" description="Toprim" evidence="12">
    <location>
        <begin position="432"/>
        <end position="536"/>
    </location>
</feature>
<dbReference type="GO" id="GO:0006265">
    <property type="term" value="P:DNA topological change"/>
    <property type="evidence" value="ECO:0007669"/>
    <property type="project" value="InterPro"/>
</dbReference>
<feature type="region of interest" description="Disordered" evidence="10">
    <location>
        <begin position="1"/>
        <end position="26"/>
    </location>
</feature>
<feature type="domain" description="C-terminal associated" evidence="14">
    <location>
        <begin position="539"/>
        <end position="626"/>
    </location>
</feature>
<dbReference type="GO" id="GO:0005524">
    <property type="term" value="F:ATP binding"/>
    <property type="evidence" value="ECO:0007669"/>
    <property type="project" value="UniProtKB-KW"/>
</dbReference>
<name>A0A0K1LQ88_9CAUD</name>
<keyword evidence="7" id="KW-0799">Topoisomerase</keyword>
<evidence type="ECO:0000313" key="16">
    <source>
        <dbReference type="Proteomes" id="UP000203408"/>
    </source>
</evidence>
<keyword evidence="9 15" id="KW-0413">Isomerase</keyword>
<comment type="similarity">
    <text evidence="3">Belongs to the type II topoisomerase family.</text>
</comment>
<dbReference type="EMBL" id="KT001918">
    <property type="protein sequence ID" value="AKU44310.1"/>
    <property type="molecule type" value="Genomic_DNA"/>
</dbReference>
<dbReference type="Pfam" id="PF02518">
    <property type="entry name" value="HATPase_c"/>
    <property type="match status" value="1"/>
</dbReference>
<sequence length="632" mass="70972">MSLDFLLADDEPEQKPQPAKKGAKVDESFCMSDRDHIRLRPNMYVGSVNKEAHERFIMGQYRKVEYVEGLVKIINEILDNSIDEAIRTEFKHANKIDVTIDHNLVKISDNGRGIPQDDVKTPDGKIVPKPVAAWTMAKSGSNFDDKNRVTMGMNGVGSFLTNCYSSIFIGETANGKRKVTINCTDGAQNIDYRTSPSKEQGTTVKFTPDFSMFGVTGIDEETKEVIKDRLMALAVAFPSVKFTYNGETLSNRFPLYASMYGDKTIVQTNNRLSFILASTEDGFKQKSFVNGLDTKNGGVHVECMIDGIYSELEPMIKKKHSIEIPKARVKECLTLVVFLHNFNAPAFDSQTKERLANTAGEFNNHANLNYKKIAKMIMDTPEIITPIIESALIRKQAAEAAAITKAKKKAKKAKIAKHVPASGIDTPGIETTLFLTEGDSAVGQFIECRNEETQGAFPLRGKPLNTWGMSFTDIIKNKELFELMAILNIHPGDTSGMTYDNIGIMVDADVDGGDILTLLLAFFSRWPSLFAEKRIRYIRTPIVIAKVGREEKWFYSLDEFAPFRDKAKDVRYIKGLGSLRKEDYDRVLGDQLKYDVIVLDDEYKEVLELCFGDESDPRKDWVNGKHKFSKVD</sequence>
<evidence type="ECO:0000256" key="1">
    <source>
        <dbReference type="ARBA" id="ARBA00000185"/>
    </source>
</evidence>
<dbReference type="Gene3D" id="3.30.565.10">
    <property type="entry name" value="Histidine kinase-like ATPase, C-terminal domain"/>
    <property type="match status" value="1"/>
</dbReference>
<evidence type="ECO:0000256" key="6">
    <source>
        <dbReference type="ARBA" id="ARBA00022840"/>
    </source>
</evidence>
<dbReference type="PANTHER" id="PTHR10169">
    <property type="entry name" value="DNA TOPOISOMERASE/GYRASE"/>
    <property type="match status" value="1"/>
</dbReference>
<dbReference type="InterPro" id="IPR018522">
    <property type="entry name" value="TopoIIA_CS"/>
</dbReference>
<dbReference type="InterPro" id="IPR003594">
    <property type="entry name" value="HATPase_dom"/>
</dbReference>
<evidence type="ECO:0000256" key="5">
    <source>
        <dbReference type="ARBA" id="ARBA00022741"/>
    </source>
</evidence>
<protein>
    <recommendedName>
        <fullName evidence="4">DNA topoisomerase (ATP-hydrolyzing)</fullName>
        <ecNumber evidence="4">5.6.2.2</ecNumber>
    </recommendedName>
</protein>
<dbReference type="SUPFAM" id="SSF56719">
    <property type="entry name" value="Type II DNA topoisomerase"/>
    <property type="match status" value="1"/>
</dbReference>
<evidence type="ECO:0000256" key="7">
    <source>
        <dbReference type="ARBA" id="ARBA00023029"/>
    </source>
</evidence>
<feature type="domain" description="Histidine kinase/HSP90-like ATPase" evidence="13">
    <location>
        <begin position="68"/>
        <end position="210"/>
    </location>
</feature>
<dbReference type="GO" id="GO:0000819">
    <property type="term" value="P:sister chromatid segregation"/>
    <property type="evidence" value="ECO:0007669"/>
    <property type="project" value="TreeGrafter"/>
</dbReference>
<reference evidence="15 16" key="1">
    <citation type="journal article" date="2015" name="Genome Announc.">
        <title>Complete Genome Sequence of Carbapenemase-Producing Klebsiella pneumoniae Myophage Matisse.</title>
        <authorList>
            <person name="Provasek V.E."/>
            <person name="Lessor L.E."/>
            <person name="Cahill J.L."/>
            <person name="Rasche E.S."/>
            <person name="Kuty Everett G.F."/>
        </authorList>
    </citation>
    <scope>NUCLEOTIDE SEQUENCE [LARGE SCALE GENOMIC DNA]</scope>
</reference>
<proteinExistence type="inferred from homology"/>
<evidence type="ECO:0000256" key="10">
    <source>
        <dbReference type="SAM" id="MobiDB-lite"/>
    </source>
</evidence>
<dbReference type="PRINTS" id="PR00418">
    <property type="entry name" value="TPI2FAMILY"/>
</dbReference>
<gene>
    <name evidence="15" type="ORF">CPT_Matisse6</name>
</gene>
<dbReference type="InterPro" id="IPR036890">
    <property type="entry name" value="HATPase_C_sf"/>
</dbReference>
<dbReference type="EC" id="5.6.2.2" evidence="4"/>
<organism evidence="15 16">
    <name type="scientific">Klebsiella phage Matisse</name>
    <dbReference type="NCBI Taxonomy" id="1675607"/>
    <lineage>
        <taxon>Viruses</taxon>
        <taxon>Duplodnaviria</taxon>
        <taxon>Heunggongvirae</taxon>
        <taxon>Uroviricota</taxon>
        <taxon>Caudoviricetes</taxon>
        <taxon>Pantevenvirales</taxon>
        <taxon>Straboviridae</taxon>
        <taxon>Slopekvirus</taxon>
        <taxon>Slopekvirus matisse</taxon>
    </lineage>
</organism>
<dbReference type="InterPro" id="IPR013760">
    <property type="entry name" value="Topo_IIA-like_dom_sf"/>
</dbReference>
<dbReference type="SUPFAM" id="SSF55874">
    <property type="entry name" value="ATPase domain of HSP90 chaperone/DNA topoisomerase II/histidine kinase"/>
    <property type="match status" value="1"/>
</dbReference>
<dbReference type="InterPro" id="IPR013506">
    <property type="entry name" value="Topo_IIA_bsu_dom2"/>
</dbReference>
<dbReference type="InterPro" id="IPR014721">
    <property type="entry name" value="Ribsml_uS5_D2-typ_fold_subgr"/>
</dbReference>
<dbReference type="Proteomes" id="UP000203408">
    <property type="component" value="Segment"/>
</dbReference>
<dbReference type="PROSITE" id="PS00177">
    <property type="entry name" value="TOPOISOMERASE_II"/>
    <property type="match status" value="1"/>
</dbReference>
<keyword evidence="16" id="KW-1185">Reference proteome</keyword>